<keyword evidence="3" id="KW-1185">Reference proteome</keyword>
<evidence type="ECO:0000313" key="3">
    <source>
        <dbReference type="Proteomes" id="UP000094526"/>
    </source>
</evidence>
<evidence type="ECO:0000313" key="2">
    <source>
        <dbReference type="EMBL" id="OCT52086.1"/>
    </source>
</evidence>
<sequence>MAAWPRPRWDGHGRPKISRLLAAVLGRASKFTSSQAQYVFEQDLTKRRPEKLNIKGEGVKAEDIPDAGTYTVGLSEEGNKHAWNGVETRRGAAASWRCARRTDGTHEQTGREESRIHNPVG</sequence>
<dbReference type="VEuPathDB" id="FungiDB:CLCR_09289"/>
<name>A0A1C1CUA9_9EURO</name>
<dbReference type="Proteomes" id="UP000094526">
    <property type="component" value="Unassembled WGS sequence"/>
</dbReference>
<dbReference type="AlphaFoldDB" id="A0A1C1CUA9"/>
<reference evidence="3" key="1">
    <citation type="submission" date="2015-07" db="EMBL/GenBank/DDBJ databases">
        <authorList>
            <person name="Teixeira M.M."/>
            <person name="Souza R.C."/>
            <person name="Almeida L.G."/>
            <person name="Vicente V.A."/>
            <person name="de Hoog S."/>
            <person name="Bocca A.L."/>
            <person name="de Almeida S.R."/>
            <person name="Vasconcelos A.T."/>
            <person name="Felipe M.S."/>
        </authorList>
    </citation>
    <scope>NUCLEOTIDE SEQUENCE [LARGE SCALE GENOMIC DNA]</scope>
    <source>
        <strain evidence="3">KSF</strain>
    </source>
</reference>
<feature type="region of interest" description="Disordered" evidence="1">
    <location>
        <begin position="89"/>
        <end position="121"/>
    </location>
</feature>
<gene>
    <name evidence="2" type="ORF">CLCR_09289</name>
</gene>
<evidence type="ECO:0000256" key="1">
    <source>
        <dbReference type="SAM" id="MobiDB-lite"/>
    </source>
</evidence>
<comment type="caution">
    <text evidence="2">The sequence shown here is derived from an EMBL/GenBank/DDBJ whole genome shotgun (WGS) entry which is preliminary data.</text>
</comment>
<dbReference type="EMBL" id="LGRB01000009">
    <property type="protein sequence ID" value="OCT52086.1"/>
    <property type="molecule type" value="Genomic_DNA"/>
</dbReference>
<proteinExistence type="predicted"/>
<accession>A0A1C1CUA9</accession>
<organism evidence="2 3">
    <name type="scientific">Cladophialophora carrionii</name>
    <dbReference type="NCBI Taxonomy" id="86049"/>
    <lineage>
        <taxon>Eukaryota</taxon>
        <taxon>Fungi</taxon>
        <taxon>Dikarya</taxon>
        <taxon>Ascomycota</taxon>
        <taxon>Pezizomycotina</taxon>
        <taxon>Eurotiomycetes</taxon>
        <taxon>Chaetothyriomycetidae</taxon>
        <taxon>Chaetothyriales</taxon>
        <taxon>Herpotrichiellaceae</taxon>
        <taxon>Cladophialophora</taxon>
    </lineage>
</organism>
<feature type="compositionally biased region" description="Basic and acidic residues" evidence="1">
    <location>
        <begin position="100"/>
        <end position="121"/>
    </location>
</feature>
<protein>
    <submittedName>
        <fullName evidence="2">Uncharacterized protein</fullName>
    </submittedName>
</protein>